<dbReference type="Proteomes" id="UP000184012">
    <property type="component" value="Unassembled WGS sequence"/>
</dbReference>
<gene>
    <name evidence="1" type="ORF">SAMN04515649_10685</name>
</gene>
<proteinExistence type="predicted"/>
<organism evidence="1 2">
    <name type="scientific">Eubacterium callanderi</name>
    <dbReference type="NCBI Taxonomy" id="53442"/>
    <lineage>
        <taxon>Bacteria</taxon>
        <taxon>Bacillati</taxon>
        <taxon>Bacillota</taxon>
        <taxon>Clostridia</taxon>
        <taxon>Eubacteriales</taxon>
        <taxon>Eubacteriaceae</taxon>
        <taxon>Eubacterium</taxon>
    </lineage>
</organism>
<protein>
    <submittedName>
        <fullName evidence="1">Uncharacterized protein</fullName>
    </submittedName>
</protein>
<sequence>MHKINANFAVGLNCPVSMELMVLRETPTSSARADWDSFFSFRISFKRFFRINSSFKTLYPSTDSTKLASDARDATPPAMVVTR</sequence>
<dbReference type="EMBL" id="FRBP01000006">
    <property type="protein sequence ID" value="SHL58063.1"/>
    <property type="molecule type" value="Genomic_DNA"/>
</dbReference>
<dbReference type="AlphaFoldDB" id="A0AB74EZ05"/>
<evidence type="ECO:0000313" key="2">
    <source>
        <dbReference type="Proteomes" id="UP000184012"/>
    </source>
</evidence>
<reference evidence="1 2" key="1">
    <citation type="submission" date="2016-11" db="EMBL/GenBank/DDBJ databases">
        <authorList>
            <person name="Varghese N."/>
            <person name="Submissions S."/>
        </authorList>
    </citation>
    <scope>NUCLEOTIDE SEQUENCE [LARGE SCALE GENOMIC DNA]</scope>
    <source>
        <strain evidence="1 2">FD</strain>
    </source>
</reference>
<name>A0AB74EZ05_9FIRM</name>
<comment type="caution">
    <text evidence="1">The sequence shown here is derived from an EMBL/GenBank/DDBJ whole genome shotgun (WGS) entry which is preliminary data.</text>
</comment>
<accession>A0AB74EZ05</accession>
<evidence type="ECO:0000313" key="1">
    <source>
        <dbReference type="EMBL" id="SHL58063.1"/>
    </source>
</evidence>